<evidence type="ECO:0000313" key="3">
    <source>
        <dbReference type="EMBL" id="TFH95199.1"/>
    </source>
</evidence>
<name>A0A4Y8WPS0_9PORP</name>
<feature type="transmembrane region" description="Helical" evidence="1">
    <location>
        <begin position="136"/>
        <end position="154"/>
    </location>
</feature>
<dbReference type="GO" id="GO:0008237">
    <property type="term" value="F:metallopeptidase activity"/>
    <property type="evidence" value="ECO:0007669"/>
    <property type="project" value="UniProtKB-KW"/>
</dbReference>
<dbReference type="Proteomes" id="UP000297225">
    <property type="component" value="Unassembled WGS sequence"/>
</dbReference>
<evidence type="ECO:0000259" key="2">
    <source>
        <dbReference type="Pfam" id="PF02517"/>
    </source>
</evidence>
<comment type="caution">
    <text evidence="3">The sequence shown here is derived from an EMBL/GenBank/DDBJ whole genome shotgun (WGS) entry which is preliminary data.</text>
</comment>
<keyword evidence="1" id="KW-1133">Transmembrane helix</keyword>
<accession>A0A4Y8WPS0</accession>
<feature type="transmembrane region" description="Helical" evidence="1">
    <location>
        <begin position="16"/>
        <end position="35"/>
    </location>
</feature>
<gene>
    <name evidence="3" type="ORF">E4P47_05075</name>
</gene>
<dbReference type="EMBL" id="SPNC01000061">
    <property type="protein sequence ID" value="TFH95199.1"/>
    <property type="molecule type" value="Genomic_DNA"/>
</dbReference>
<feature type="transmembrane region" description="Helical" evidence="1">
    <location>
        <begin position="55"/>
        <end position="74"/>
    </location>
</feature>
<keyword evidence="3" id="KW-0378">Hydrolase</keyword>
<dbReference type="GO" id="GO:0004175">
    <property type="term" value="F:endopeptidase activity"/>
    <property type="evidence" value="ECO:0007669"/>
    <property type="project" value="UniProtKB-ARBA"/>
</dbReference>
<dbReference type="AlphaFoldDB" id="A0A4Y8WPS0"/>
<evidence type="ECO:0000313" key="4">
    <source>
        <dbReference type="Proteomes" id="UP000297225"/>
    </source>
</evidence>
<organism evidence="3 4">
    <name type="scientific">Porphyromonas levii</name>
    <dbReference type="NCBI Taxonomy" id="28114"/>
    <lineage>
        <taxon>Bacteria</taxon>
        <taxon>Pseudomonadati</taxon>
        <taxon>Bacteroidota</taxon>
        <taxon>Bacteroidia</taxon>
        <taxon>Bacteroidales</taxon>
        <taxon>Porphyromonadaceae</taxon>
        <taxon>Porphyromonas</taxon>
    </lineage>
</organism>
<dbReference type="GO" id="GO:0006508">
    <property type="term" value="P:proteolysis"/>
    <property type="evidence" value="ECO:0007669"/>
    <property type="project" value="UniProtKB-KW"/>
</dbReference>
<dbReference type="RefSeq" id="WP_026215527.1">
    <property type="nucleotide sequence ID" value="NZ_CP197400.1"/>
</dbReference>
<evidence type="ECO:0000256" key="1">
    <source>
        <dbReference type="SAM" id="Phobius"/>
    </source>
</evidence>
<keyword evidence="1" id="KW-0472">Membrane</keyword>
<protein>
    <submittedName>
        <fullName evidence="3">CPBP family intramembrane metalloprotease</fullName>
    </submittedName>
</protein>
<keyword evidence="4" id="KW-1185">Reference proteome</keyword>
<reference evidence="3 4" key="1">
    <citation type="submission" date="2019-03" db="EMBL/GenBank/DDBJ databases">
        <title>Porphyromonas levii Isolated from the Uterus of Dairy Cows.</title>
        <authorList>
            <person name="Francis A.M."/>
        </authorList>
    </citation>
    <scope>NUCLEOTIDE SEQUENCE [LARGE SCALE GENOMIC DNA]</scope>
    <source>
        <strain evidence="3 4">AF5678</strain>
    </source>
</reference>
<dbReference type="InterPro" id="IPR003675">
    <property type="entry name" value="Rce1/LyrA-like_dom"/>
</dbReference>
<proteinExistence type="predicted"/>
<dbReference type="Pfam" id="PF02517">
    <property type="entry name" value="Rce1-like"/>
    <property type="match status" value="1"/>
</dbReference>
<sequence length="241" mass="27751">MDTSSSPKRLLSLTDYGVLFLIFFGYFTFTSLLMFFGTPDPQAPSADSFTEQQNIFSIVLELSFLSVAGLYLWWRRFDFSALSFSVKWYTLPLMLLLIIVGGGILDVCLYGSYWIKHGVNPLKYFPIWYSDPNVDYFAHINIWLVLFALLNGFFEELFFMGLTFAVNAQYRLVAIIASIFIRFGFHLYQGVLSAFGIALMGVVFICIRQKFTSLVPFVLVHSIFDIFGTGILLWIYLIFFR</sequence>
<feature type="domain" description="CAAX prenyl protease 2/Lysostaphin resistance protein A-like" evidence="2">
    <location>
        <begin position="142"/>
        <end position="226"/>
    </location>
</feature>
<dbReference type="GO" id="GO:0080120">
    <property type="term" value="P:CAAX-box protein maturation"/>
    <property type="evidence" value="ECO:0007669"/>
    <property type="project" value="UniProtKB-ARBA"/>
</dbReference>
<keyword evidence="3" id="KW-0482">Metalloprotease</keyword>
<feature type="transmembrane region" description="Helical" evidence="1">
    <location>
        <begin position="187"/>
        <end position="207"/>
    </location>
</feature>
<keyword evidence="3" id="KW-0645">Protease</keyword>
<feature type="transmembrane region" description="Helical" evidence="1">
    <location>
        <begin position="214"/>
        <end position="239"/>
    </location>
</feature>
<dbReference type="GeneID" id="66797010"/>
<keyword evidence="1" id="KW-0812">Transmembrane</keyword>
<feature type="transmembrane region" description="Helical" evidence="1">
    <location>
        <begin position="95"/>
        <end position="116"/>
    </location>
</feature>